<comment type="subcellular location">
    <subcellularLocation>
        <location evidence="1">Cell membrane</location>
        <topology evidence="1">Multi-pass membrane protein</topology>
    </subcellularLocation>
</comment>
<name>A0A6B1FS63_9CHLR</name>
<feature type="transmembrane region" description="Helical" evidence="8">
    <location>
        <begin position="442"/>
        <end position="458"/>
    </location>
</feature>
<accession>A0A6B1FS63</accession>
<gene>
    <name evidence="10" type="ORF">F4148_01325</name>
</gene>
<dbReference type="InterPro" id="IPR050297">
    <property type="entry name" value="LipidA_mod_glycosyltrf_83"/>
</dbReference>
<evidence type="ECO:0000256" key="2">
    <source>
        <dbReference type="ARBA" id="ARBA00022475"/>
    </source>
</evidence>
<feature type="transmembrane region" description="Helical" evidence="8">
    <location>
        <begin position="336"/>
        <end position="355"/>
    </location>
</feature>
<evidence type="ECO:0000256" key="5">
    <source>
        <dbReference type="ARBA" id="ARBA00022692"/>
    </source>
</evidence>
<evidence type="ECO:0000256" key="6">
    <source>
        <dbReference type="ARBA" id="ARBA00022989"/>
    </source>
</evidence>
<feature type="transmembrane region" description="Helical" evidence="8">
    <location>
        <begin position="178"/>
        <end position="196"/>
    </location>
</feature>
<dbReference type="Pfam" id="PF12773">
    <property type="entry name" value="DZR"/>
    <property type="match status" value="1"/>
</dbReference>
<evidence type="ECO:0000256" key="3">
    <source>
        <dbReference type="ARBA" id="ARBA00022676"/>
    </source>
</evidence>
<proteinExistence type="predicted"/>
<reference evidence="10" key="1">
    <citation type="submission" date="2019-09" db="EMBL/GenBank/DDBJ databases">
        <title>Characterisation of the sponge microbiome using genome-centric metagenomics.</title>
        <authorList>
            <person name="Engelberts J.P."/>
            <person name="Robbins S.J."/>
            <person name="De Goeij J.M."/>
            <person name="Aranda M."/>
            <person name="Bell S.C."/>
            <person name="Webster N.S."/>
        </authorList>
    </citation>
    <scope>NUCLEOTIDE SEQUENCE</scope>
    <source>
        <strain evidence="10">SB0675_bin_29</strain>
    </source>
</reference>
<sequence>MSFASPSHSEIGASIEPRLCHACEYLNRSGAAFCGRCGRTVESFCPQCGRENPGGHEFCDDCGATIYAGVSPGGKKSGSRSRLRPLLTSLRKNVMRRGLVWDTPSHDWRRSRQNIWAWAGRNHWELLAVAFLTVAAAILRVYRLEEIPAGFHGDEALTGIEGLRILQEGWIGPYTSSALGQLTGPFYLTALLIWLLDASVFSVRLSMGLFGIATIPAAYFLLRTGFGRWIALFGTSVLTVSYWHLHFSRLGFGVVPLAFASTAAAAALLWAMKSYDAGSLAERRRNMWSWCAAGALLGLIPYTYFAFPTFLAAIGAATVLFFVLQKESFKRKLLPLSLLALGAAVSAAPVIQFALRSPEAYFGRMNQKSVWDYHEFADAAGFAEKAGFLAERAWEAALLLLRNPRVDGVDGIGGVGAMDAGFAILAYFGLIVSVRKWRSPPHFMAALVVLAALSGLVLTDPSAGSMRRSITAIPWVFGLAGVGAGAIIRFGHSRLGNWGRAAAVSASILVFLVSIVWNLSYYFIELPMTSTFRGTFPTYYFEALDAAHS</sequence>
<dbReference type="PANTHER" id="PTHR33908">
    <property type="entry name" value="MANNOSYLTRANSFERASE YKCB-RELATED"/>
    <property type="match status" value="1"/>
</dbReference>
<organism evidence="10">
    <name type="scientific">Caldilineaceae bacterium SB0675_bin_29</name>
    <dbReference type="NCBI Taxonomy" id="2605266"/>
    <lineage>
        <taxon>Bacteria</taxon>
        <taxon>Bacillati</taxon>
        <taxon>Chloroflexota</taxon>
        <taxon>Caldilineae</taxon>
        <taxon>Caldilineales</taxon>
        <taxon>Caldilineaceae</taxon>
    </lineage>
</organism>
<keyword evidence="5 8" id="KW-0812">Transmembrane</keyword>
<evidence type="ECO:0000256" key="7">
    <source>
        <dbReference type="ARBA" id="ARBA00023136"/>
    </source>
</evidence>
<dbReference type="EMBL" id="VYDA01000044">
    <property type="protein sequence ID" value="MYH60452.1"/>
    <property type="molecule type" value="Genomic_DNA"/>
</dbReference>
<dbReference type="AlphaFoldDB" id="A0A6B1FS63"/>
<dbReference type="GO" id="GO:0005886">
    <property type="term" value="C:plasma membrane"/>
    <property type="evidence" value="ECO:0007669"/>
    <property type="project" value="UniProtKB-SubCell"/>
</dbReference>
<feature type="domain" description="DZANK-type" evidence="9">
    <location>
        <begin position="20"/>
        <end position="63"/>
    </location>
</feature>
<dbReference type="GO" id="GO:0010041">
    <property type="term" value="P:response to iron(III) ion"/>
    <property type="evidence" value="ECO:0007669"/>
    <property type="project" value="TreeGrafter"/>
</dbReference>
<dbReference type="GO" id="GO:0016763">
    <property type="term" value="F:pentosyltransferase activity"/>
    <property type="evidence" value="ECO:0007669"/>
    <property type="project" value="TreeGrafter"/>
</dbReference>
<evidence type="ECO:0000256" key="1">
    <source>
        <dbReference type="ARBA" id="ARBA00004651"/>
    </source>
</evidence>
<dbReference type="InterPro" id="IPR025874">
    <property type="entry name" value="DZR"/>
</dbReference>
<feature type="transmembrane region" description="Helical" evidence="8">
    <location>
        <begin position="203"/>
        <end position="222"/>
    </location>
</feature>
<dbReference type="GO" id="GO:0009103">
    <property type="term" value="P:lipopolysaccharide biosynthetic process"/>
    <property type="evidence" value="ECO:0007669"/>
    <property type="project" value="UniProtKB-ARBA"/>
</dbReference>
<feature type="transmembrane region" description="Helical" evidence="8">
    <location>
        <begin position="228"/>
        <end position="245"/>
    </location>
</feature>
<dbReference type="PANTHER" id="PTHR33908:SF3">
    <property type="entry name" value="UNDECAPRENYL PHOSPHATE-ALPHA-4-AMINO-4-DEOXY-L-ARABINOSE ARABINOSYL TRANSFERASE"/>
    <property type="match status" value="1"/>
</dbReference>
<keyword evidence="4" id="KW-0808">Transferase</keyword>
<keyword evidence="2" id="KW-1003">Cell membrane</keyword>
<evidence type="ECO:0000256" key="4">
    <source>
        <dbReference type="ARBA" id="ARBA00022679"/>
    </source>
</evidence>
<evidence type="ECO:0000259" key="9">
    <source>
        <dbReference type="Pfam" id="PF12773"/>
    </source>
</evidence>
<keyword evidence="6 8" id="KW-1133">Transmembrane helix</keyword>
<feature type="transmembrane region" description="Helical" evidence="8">
    <location>
        <begin position="470"/>
        <end position="490"/>
    </location>
</feature>
<feature type="transmembrane region" description="Helical" evidence="8">
    <location>
        <begin position="502"/>
        <end position="524"/>
    </location>
</feature>
<feature type="non-terminal residue" evidence="10">
    <location>
        <position position="549"/>
    </location>
</feature>
<keyword evidence="3" id="KW-0328">Glycosyltransferase</keyword>
<protein>
    <recommendedName>
        <fullName evidence="9">DZANK-type domain-containing protein</fullName>
    </recommendedName>
</protein>
<comment type="caution">
    <text evidence="10">The sequence shown here is derived from an EMBL/GenBank/DDBJ whole genome shotgun (WGS) entry which is preliminary data.</text>
</comment>
<feature type="transmembrane region" description="Helical" evidence="8">
    <location>
        <begin position="252"/>
        <end position="272"/>
    </location>
</feature>
<feature type="transmembrane region" description="Helical" evidence="8">
    <location>
        <begin position="292"/>
        <end position="324"/>
    </location>
</feature>
<evidence type="ECO:0000313" key="10">
    <source>
        <dbReference type="EMBL" id="MYH60452.1"/>
    </source>
</evidence>
<feature type="transmembrane region" description="Helical" evidence="8">
    <location>
        <begin position="411"/>
        <end position="430"/>
    </location>
</feature>
<keyword evidence="7 8" id="KW-0472">Membrane</keyword>
<evidence type="ECO:0000256" key="8">
    <source>
        <dbReference type="SAM" id="Phobius"/>
    </source>
</evidence>